<evidence type="ECO:0000313" key="8">
    <source>
        <dbReference type="Proteomes" id="UP001501803"/>
    </source>
</evidence>
<name>A0ABP7L1B9_9MICO</name>
<evidence type="ECO:0000313" key="7">
    <source>
        <dbReference type="EMBL" id="GAA3892143.1"/>
    </source>
</evidence>
<keyword evidence="2 4" id="KW-0238">DNA-binding</keyword>
<sequence>MNPSAESGSPATGGGSGGSGGANGGGGNGRSGRAPYDLPAVLDIAVAAFNDYGYDATSMGLLAERLGTSKSAVYYHVSSKEDLLRLALERALGELEGILSQPGATEGAADERLRYVLRGAVKVLVEELPYVTLLLRLRGNTELERDALARRREFDNAVSALVEEARDAGTLRADVDARTTTRLLFGMINSIVEWYKPGGPLTQDQLADDVITVAFDGLRVHDGR</sequence>
<dbReference type="InterPro" id="IPR001647">
    <property type="entry name" value="HTH_TetR"/>
</dbReference>
<feature type="compositionally biased region" description="Gly residues" evidence="5">
    <location>
        <begin position="11"/>
        <end position="30"/>
    </location>
</feature>
<dbReference type="Gene3D" id="1.10.10.60">
    <property type="entry name" value="Homeodomain-like"/>
    <property type="match status" value="1"/>
</dbReference>
<evidence type="ECO:0000256" key="2">
    <source>
        <dbReference type="ARBA" id="ARBA00023125"/>
    </source>
</evidence>
<evidence type="ECO:0000256" key="1">
    <source>
        <dbReference type="ARBA" id="ARBA00023015"/>
    </source>
</evidence>
<dbReference type="PANTHER" id="PTHR30055">
    <property type="entry name" value="HTH-TYPE TRANSCRIPTIONAL REGULATOR RUTR"/>
    <property type="match status" value="1"/>
</dbReference>
<evidence type="ECO:0000256" key="4">
    <source>
        <dbReference type="PROSITE-ProRule" id="PRU00335"/>
    </source>
</evidence>
<dbReference type="InterPro" id="IPR041490">
    <property type="entry name" value="KstR2_TetR_C"/>
</dbReference>
<comment type="caution">
    <text evidence="7">The sequence shown here is derived from an EMBL/GenBank/DDBJ whole genome shotgun (WGS) entry which is preliminary data.</text>
</comment>
<dbReference type="SUPFAM" id="SSF46689">
    <property type="entry name" value="Homeodomain-like"/>
    <property type="match status" value="1"/>
</dbReference>
<dbReference type="PROSITE" id="PS50977">
    <property type="entry name" value="HTH_TETR_2"/>
    <property type="match status" value="1"/>
</dbReference>
<feature type="domain" description="HTH tetR-type" evidence="6">
    <location>
        <begin position="35"/>
        <end position="95"/>
    </location>
</feature>
<evidence type="ECO:0000256" key="5">
    <source>
        <dbReference type="SAM" id="MobiDB-lite"/>
    </source>
</evidence>
<keyword evidence="3" id="KW-0804">Transcription</keyword>
<dbReference type="EMBL" id="BAABCN010000016">
    <property type="protein sequence ID" value="GAA3892143.1"/>
    <property type="molecule type" value="Genomic_DNA"/>
</dbReference>
<dbReference type="SUPFAM" id="SSF48498">
    <property type="entry name" value="Tetracyclin repressor-like, C-terminal domain"/>
    <property type="match status" value="1"/>
</dbReference>
<feature type="DNA-binding region" description="H-T-H motif" evidence="4">
    <location>
        <begin position="58"/>
        <end position="77"/>
    </location>
</feature>
<dbReference type="Pfam" id="PF17932">
    <property type="entry name" value="TetR_C_24"/>
    <property type="match status" value="1"/>
</dbReference>
<dbReference type="PANTHER" id="PTHR30055:SF234">
    <property type="entry name" value="HTH-TYPE TRANSCRIPTIONAL REGULATOR BETI"/>
    <property type="match status" value="1"/>
</dbReference>
<evidence type="ECO:0000259" key="6">
    <source>
        <dbReference type="PROSITE" id="PS50977"/>
    </source>
</evidence>
<dbReference type="InterPro" id="IPR009057">
    <property type="entry name" value="Homeodomain-like_sf"/>
</dbReference>
<dbReference type="Proteomes" id="UP001501803">
    <property type="component" value="Unassembled WGS sequence"/>
</dbReference>
<gene>
    <name evidence="7" type="ORF">GCM10022381_37330</name>
</gene>
<feature type="region of interest" description="Disordered" evidence="5">
    <location>
        <begin position="1"/>
        <end position="30"/>
    </location>
</feature>
<dbReference type="InterPro" id="IPR050109">
    <property type="entry name" value="HTH-type_TetR-like_transc_reg"/>
</dbReference>
<accession>A0ABP7L1B9</accession>
<dbReference type="PRINTS" id="PR00455">
    <property type="entry name" value="HTHTETR"/>
</dbReference>
<dbReference type="RefSeq" id="WP_345069380.1">
    <property type="nucleotide sequence ID" value="NZ_BAABCN010000016.1"/>
</dbReference>
<reference evidence="8" key="1">
    <citation type="journal article" date="2019" name="Int. J. Syst. Evol. Microbiol.">
        <title>The Global Catalogue of Microorganisms (GCM) 10K type strain sequencing project: providing services to taxonomists for standard genome sequencing and annotation.</title>
        <authorList>
            <consortium name="The Broad Institute Genomics Platform"/>
            <consortium name="The Broad Institute Genome Sequencing Center for Infectious Disease"/>
            <person name="Wu L."/>
            <person name="Ma J."/>
        </authorList>
    </citation>
    <scope>NUCLEOTIDE SEQUENCE [LARGE SCALE GENOMIC DNA]</scope>
    <source>
        <strain evidence="8">JCM 17021</strain>
    </source>
</reference>
<proteinExistence type="predicted"/>
<keyword evidence="8" id="KW-1185">Reference proteome</keyword>
<keyword evidence="1" id="KW-0805">Transcription regulation</keyword>
<dbReference type="Pfam" id="PF00440">
    <property type="entry name" value="TetR_N"/>
    <property type="match status" value="1"/>
</dbReference>
<organism evidence="7 8">
    <name type="scientific">Leifsonia kafniensis</name>
    <dbReference type="NCBI Taxonomy" id="475957"/>
    <lineage>
        <taxon>Bacteria</taxon>
        <taxon>Bacillati</taxon>
        <taxon>Actinomycetota</taxon>
        <taxon>Actinomycetes</taxon>
        <taxon>Micrococcales</taxon>
        <taxon>Microbacteriaceae</taxon>
        <taxon>Leifsonia</taxon>
    </lineage>
</organism>
<dbReference type="Gene3D" id="1.10.357.10">
    <property type="entry name" value="Tetracycline Repressor, domain 2"/>
    <property type="match status" value="1"/>
</dbReference>
<dbReference type="InterPro" id="IPR036271">
    <property type="entry name" value="Tet_transcr_reg_TetR-rel_C_sf"/>
</dbReference>
<evidence type="ECO:0000256" key="3">
    <source>
        <dbReference type="ARBA" id="ARBA00023163"/>
    </source>
</evidence>
<protein>
    <submittedName>
        <fullName evidence="7">TetR/AcrR family transcriptional regulator</fullName>
    </submittedName>
</protein>